<dbReference type="Gene3D" id="3.60.10.10">
    <property type="entry name" value="Endonuclease/exonuclease/phosphatase"/>
    <property type="match status" value="1"/>
</dbReference>
<name>A0AAN7FZW7_QUERU</name>
<gene>
    <name evidence="1" type="ORF">RGQ29_012481</name>
</gene>
<proteinExistence type="predicted"/>
<dbReference type="SUPFAM" id="SSF56219">
    <property type="entry name" value="DNase I-like"/>
    <property type="match status" value="1"/>
</dbReference>
<protein>
    <submittedName>
        <fullName evidence="1">Uncharacterized protein</fullName>
    </submittedName>
</protein>
<dbReference type="Proteomes" id="UP001324115">
    <property type="component" value="Unassembled WGS sequence"/>
</dbReference>
<sequence length="342" mass="39401">MDEDTEKEKKIKLDAETNELNYQGTSSQLTVNALKKVIKVQVPNIVFLMETKSDKGWMEYVCDQCEFKHGLIVPSDGSSGGLALFWWKEVTIHIQNYLSSHIDAFVDGGVDGWWHLTGDFNELVGLSEKEGGASRPASQMERFKEVIDVCGLKDIGFIGPQFTLLYQKLDGTQICERMDRALATCDWMGKFPTAKLYHLSSSVSDYCPLALHFVRRQKKRRYHRPFKFESMWLKNAKCEENDFGHVGKEPTSLSIIVEMLKIRVELNCWLEKDDAMWLQRSRINWFQEGDRNTRYFHSKASARFQNNFIEGMEDLGDSFKAYVPTDMVQMVCSLSSFNIFGL</sequence>
<evidence type="ECO:0000313" key="1">
    <source>
        <dbReference type="EMBL" id="KAK4603982.1"/>
    </source>
</evidence>
<organism evidence="1 2">
    <name type="scientific">Quercus rubra</name>
    <name type="common">Northern red oak</name>
    <name type="synonym">Quercus borealis</name>
    <dbReference type="NCBI Taxonomy" id="3512"/>
    <lineage>
        <taxon>Eukaryota</taxon>
        <taxon>Viridiplantae</taxon>
        <taxon>Streptophyta</taxon>
        <taxon>Embryophyta</taxon>
        <taxon>Tracheophyta</taxon>
        <taxon>Spermatophyta</taxon>
        <taxon>Magnoliopsida</taxon>
        <taxon>eudicotyledons</taxon>
        <taxon>Gunneridae</taxon>
        <taxon>Pentapetalae</taxon>
        <taxon>rosids</taxon>
        <taxon>fabids</taxon>
        <taxon>Fagales</taxon>
        <taxon>Fagaceae</taxon>
        <taxon>Quercus</taxon>
    </lineage>
</organism>
<dbReference type="PANTHER" id="PTHR33710:SF71">
    <property type="entry name" value="ENDONUCLEASE_EXONUCLEASE_PHOSPHATASE DOMAIN-CONTAINING PROTEIN"/>
    <property type="match status" value="1"/>
</dbReference>
<accession>A0AAN7FZW7</accession>
<dbReference type="EMBL" id="JAXUIC010000002">
    <property type="protein sequence ID" value="KAK4603982.1"/>
    <property type="molecule type" value="Genomic_DNA"/>
</dbReference>
<keyword evidence="2" id="KW-1185">Reference proteome</keyword>
<evidence type="ECO:0000313" key="2">
    <source>
        <dbReference type="Proteomes" id="UP001324115"/>
    </source>
</evidence>
<dbReference type="InterPro" id="IPR036691">
    <property type="entry name" value="Endo/exonu/phosph_ase_sf"/>
</dbReference>
<comment type="caution">
    <text evidence="1">The sequence shown here is derived from an EMBL/GenBank/DDBJ whole genome shotgun (WGS) entry which is preliminary data.</text>
</comment>
<dbReference type="PANTHER" id="PTHR33710">
    <property type="entry name" value="BNAC02G09200D PROTEIN"/>
    <property type="match status" value="1"/>
</dbReference>
<reference evidence="1 2" key="1">
    <citation type="journal article" date="2023" name="G3 (Bethesda)">
        <title>A haplotype-resolved chromosome-scale genome for Quercus rubra L. provides insights into the genetics of adaptive traits for red oak species.</title>
        <authorList>
            <person name="Kapoor B."/>
            <person name="Jenkins J."/>
            <person name="Schmutz J."/>
            <person name="Zhebentyayeva T."/>
            <person name="Kuelheim C."/>
            <person name="Coggeshall M."/>
            <person name="Heim C."/>
            <person name="Lasky J.R."/>
            <person name="Leites L."/>
            <person name="Islam-Faridi N."/>
            <person name="Romero-Severson J."/>
            <person name="DeLeo V.L."/>
            <person name="Lucas S.M."/>
            <person name="Lazic D."/>
            <person name="Gailing O."/>
            <person name="Carlson J."/>
            <person name="Staton M."/>
        </authorList>
    </citation>
    <scope>NUCLEOTIDE SEQUENCE [LARGE SCALE GENOMIC DNA]</scope>
    <source>
        <strain evidence="1">Pseudo-F2</strain>
    </source>
</reference>
<dbReference type="AlphaFoldDB" id="A0AAN7FZW7"/>